<feature type="compositionally biased region" description="Pro residues" evidence="2">
    <location>
        <begin position="35"/>
        <end position="61"/>
    </location>
</feature>
<dbReference type="PANTHER" id="PTHR30329:SF21">
    <property type="entry name" value="LIPOPROTEIN YIAD-RELATED"/>
    <property type="match status" value="1"/>
</dbReference>
<feature type="region of interest" description="Disordered" evidence="2">
    <location>
        <begin position="27"/>
        <end position="335"/>
    </location>
</feature>
<evidence type="ECO:0000313" key="6">
    <source>
        <dbReference type="Proteomes" id="UP000542776"/>
    </source>
</evidence>
<proteinExistence type="predicted"/>
<feature type="compositionally biased region" description="Low complexity" evidence="2">
    <location>
        <begin position="232"/>
        <end position="250"/>
    </location>
</feature>
<evidence type="ECO:0000259" key="4">
    <source>
        <dbReference type="PROSITE" id="PS51123"/>
    </source>
</evidence>
<feature type="domain" description="OmpA-like" evidence="4">
    <location>
        <begin position="555"/>
        <end position="680"/>
    </location>
</feature>
<keyword evidence="1" id="KW-0472">Membrane</keyword>
<dbReference type="Proteomes" id="UP000542776">
    <property type="component" value="Unassembled WGS sequence"/>
</dbReference>
<dbReference type="CDD" id="cd07185">
    <property type="entry name" value="OmpA_C-like"/>
    <property type="match status" value="1"/>
</dbReference>
<feature type="compositionally biased region" description="Pro residues" evidence="2">
    <location>
        <begin position="80"/>
        <end position="115"/>
    </location>
</feature>
<evidence type="ECO:0000313" key="5">
    <source>
        <dbReference type="EMBL" id="MBB3998311.1"/>
    </source>
</evidence>
<dbReference type="PANTHER" id="PTHR30329">
    <property type="entry name" value="STATOR ELEMENT OF FLAGELLAR MOTOR COMPLEX"/>
    <property type="match status" value="1"/>
</dbReference>
<reference evidence="5 6" key="1">
    <citation type="submission" date="2020-08" db="EMBL/GenBank/DDBJ databases">
        <title>Genomic Encyclopedia of Type Strains, Phase IV (KMG-IV): sequencing the most valuable type-strain genomes for metagenomic binning, comparative biology and taxonomic classification.</title>
        <authorList>
            <person name="Goeker M."/>
        </authorList>
    </citation>
    <scope>NUCLEOTIDE SEQUENCE [LARGE SCALE GENOMIC DNA]</scope>
    <source>
        <strain evidence="5 6">DSM 102238</strain>
    </source>
</reference>
<comment type="caution">
    <text evidence="5">The sequence shown here is derived from an EMBL/GenBank/DDBJ whole genome shotgun (WGS) entry which is preliminary data.</text>
</comment>
<feature type="chain" id="PRO_5031507428" evidence="3">
    <location>
        <begin position="31"/>
        <end position="685"/>
    </location>
</feature>
<feature type="compositionally biased region" description="Low complexity" evidence="2">
    <location>
        <begin position="287"/>
        <end position="327"/>
    </location>
</feature>
<feature type="compositionally biased region" description="Low complexity" evidence="2">
    <location>
        <begin position="151"/>
        <end position="163"/>
    </location>
</feature>
<dbReference type="Pfam" id="PF00691">
    <property type="entry name" value="OmpA"/>
    <property type="match status" value="1"/>
</dbReference>
<dbReference type="Gene3D" id="3.30.1330.60">
    <property type="entry name" value="OmpA-like domain"/>
    <property type="match status" value="1"/>
</dbReference>
<evidence type="ECO:0000256" key="3">
    <source>
        <dbReference type="SAM" id="SignalP"/>
    </source>
</evidence>
<accession>A0A7W6H3P2</accession>
<dbReference type="AlphaFoldDB" id="A0A7W6H3P2"/>
<feature type="compositionally biased region" description="Pro residues" evidence="2">
    <location>
        <begin position="251"/>
        <end position="266"/>
    </location>
</feature>
<gene>
    <name evidence="5" type="ORF">GGR04_002150</name>
</gene>
<dbReference type="SUPFAM" id="SSF103088">
    <property type="entry name" value="OmpA-like"/>
    <property type="match status" value="1"/>
</dbReference>
<dbReference type="InterPro" id="IPR006665">
    <property type="entry name" value="OmpA-like"/>
</dbReference>
<dbReference type="PROSITE" id="PS51123">
    <property type="entry name" value="OMPA_2"/>
    <property type="match status" value="1"/>
</dbReference>
<dbReference type="InterPro" id="IPR050330">
    <property type="entry name" value="Bact_OuterMem_StrucFunc"/>
</dbReference>
<feature type="compositionally biased region" description="Low complexity" evidence="2">
    <location>
        <begin position="186"/>
        <end position="224"/>
    </location>
</feature>
<dbReference type="RefSeq" id="WP_183199843.1">
    <property type="nucleotide sequence ID" value="NZ_JACIEK010000004.1"/>
</dbReference>
<feature type="signal peptide" evidence="3">
    <location>
        <begin position="1"/>
        <end position="30"/>
    </location>
</feature>
<keyword evidence="6" id="KW-1185">Reference proteome</keyword>
<organism evidence="5 6">
    <name type="scientific">Aureimonas pseudogalii</name>
    <dbReference type="NCBI Taxonomy" id="1744844"/>
    <lineage>
        <taxon>Bacteria</taxon>
        <taxon>Pseudomonadati</taxon>
        <taxon>Pseudomonadota</taxon>
        <taxon>Alphaproteobacteria</taxon>
        <taxon>Hyphomicrobiales</taxon>
        <taxon>Aurantimonadaceae</taxon>
        <taxon>Aureimonas</taxon>
    </lineage>
</organism>
<feature type="compositionally biased region" description="Pro residues" evidence="2">
    <location>
        <begin position="274"/>
        <end position="286"/>
    </location>
</feature>
<sequence length="685" mass="70152">MLNLKTTGRFLSVTALAASTALSGPIAALAQTSDQPPPQIQDAPPEIPAAEPPPPSEPSAPEPDRAPAPETAEPPAREAPAPPEPAPAPADDPAPEPSRAPAPPEPAGDPAPAERPAPVQSAPDTGPPPRSAPQGDPAQLPVDDGTQNDIPAGNADAPAAPIDAPTPPAPAAGSAADSTPTPPAPAEAVTDAPPAPARRAPAAAPDATPPAAAEPGTAAPSSAAPVPPSAPTPGAEPATPSRDPAAAATPTAPPTAPVDPAAPPAPGGAAPVVPGTPPAPPTPAPDLAPAAPDAAPGAAAPVAPAPGTNGAAAPAPAAPAQALAPQPAEQPRPVAADIQSAPVPEGQVGASDARVQQLAQPVVIQPITATQGERLQAAPVATLPPNVQVVERVGNRQILQLGAAAVAGAAAGDLAAYFIRSDDNDRLTRGSSDVRYEQLPRGLTRETIRRPNGVEVVTIENEYGDVIQRSRISPDGREDVLFYDPYAEDTQRPDYYTDAGADLPPLELTIPRDRYIVDVAEPDEELYYDTIVAPPVETVERIYSLDEVRRSPRIREKVRRIDLNTITFGFGSAEIDQAQVKNLQALADAVKRVVDQNPSEVFLLEGHTDAVGSNVANLALSDRRAESVASALSEYFEIPAENLVTQGYGEEDLKVDTQGENRENRRVTLRRITSLVKPVVTSQAK</sequence>
<protein>
    <submittedName>
        <fullName evidence="5">Outer membrane protein OmpA-like peptidoglycan-associated protein</fullName>
    </submittedName>
</protein>
<dbReference type="EMBL" id="JACIEK010000004">
    <property type="protein sequence ID" value="MBB3998311.1"/>
    <property type="molecule type" value="Genomic_DNA"/>
</dbReference>
<evidence type="ECO:0000256" key="1">
    <source>
        <dbReference type="PROSITE-ProRule" id="PRU00473"/>
    </source>
</evidence>
<keyword evidence="3" id="KW-0732">Signal</keyword>
<evidence type="ECO:0000256" key="2">
    <source>
        <dbReference type="SAM" id="MobiDB-lite"/>
    </source>
</evidence>
<name>A0A7W6H3P2_9HYPH</name>
<dbReference type="GO" id="GO:0016020">
    <property type="term" value="C:membrane"/>
    <property type="evidence" value="ECO:0007669"/>
    <property type="project" value="UniProtKB-UniRule"/>
</dbReference>
<dbReference type="InterPro" id="IPR036737">
    <property type="entry name" value="OmpA-like_sf"/>
</dbReference>